<evidence type="ECO:0000256" key="2">
    <source>
        <dbReference type="ARBA" id="ARBA00022692"/>
    </source>
</evidence>
<name>A0ABS0WLL1_9FLAO</name>
<feature type="transmembrane region" description="Helical" evidence="5">
    <location>
        <begin position="48"/>
        <end position="67"/>
    </location>
</feature>
<evidence type="ECO:0000256" key="3">
    <source>
        <dbReference type="ARBA" id="ARBA00022989"/>
    </source>
</evidence>
<organism evidence="6 7">
    <name type="scientific">Aureibaculum flavum</name>
    <dbReference type="NCBI Taxonomy" id="2795986"/>
    <lineage>
        <taxon>Bacteria</taxon>
        <taxon>Pseudomonadati</taxon>
        <taxon>Bacteroidota</taxon>
        <taxon>Flavobacteriia</taxon>
        <taxon>Flavobacteriales</taxon>
        <taxon>Flavobacteriaceae</taxon>
        <taxon>Aureibaculum</taxon>
    </lineage>
</organism>
<dbReference type="InterPro" id="IPR019109">
    <property type="entry name" value="MamF_MmsF"/>
</dbReference>
<keyword evidence="7" id="KW-1185">Reference proteome</keyword>
<proteinExistence type="predicted"/>
<evidence type="ECO:0000313" key="7">
    <source>
        <dbReference type="Proteomes" id="UP000623301"/>
    </source>
</evidence>
<dbReference type="RefSeq" id="WP_198839682.1">
    <property type="nucleotide sequence ID" value="NZ_JAEHFJ010000001.1"/>
</dbReference>
<comment type="caution">
    <text evidence="6">The sequence shown here is derived from an EMBL/GenBank/DDBJ whole genome shotgun (WGS) entry which is preliminary data.</text>
</comment>
<evidence type="ECO:0000256" key="1">
    <source>
        <dbReference type="ARBA" id="ARBA00004141"/>
    </source>
</evidence>
<feature type="transmembrane region" description="Helical" evidence="5">
    <location>
        <begin position="73"/>
        <end position="90"/>
    </location>
</feature>
<accession>A0ABS0WLL1</accession>
<keyword evidence="3 5" id="KW-1133">Transmembrane helix</keyword>
<keyword evidence="4 5" id="KW-0472">Membrane</keyword>
<evidence type="ECO:0000313" key="6">
    <source>
        <dbReference type="EMBL" id="MBJ2172852.1"/>
    </source>
</evidence>
<dbReference type="EMBL" id="JAEHFJ010000001">
    <property type="protein sequence ID" value="MBJ2172852.1"/>
    <property type="molecule type" value="Genomic_DNA"/>
</dbReference>
<evidence type="ECO:0000256" key="4">
    <source>
        <dbReference type="ARBA" id="ARBA00023136"/>
    </source>
</evidence>
<keyword evidence="2 5" id="KW-0812">Transmembrane</keyword>
<protein>
    <submittedName>
        <fullName evidence="6">DUF4870 domain-containing protein</fullName>
    </submittedName>
</protein>
<feature type="transmembrane region" description="Helical" evidence="5">
    <location>
        <begin position="12"/>
        <end position="28"/>
    </location>
</feature>
<comment type="subcellular location">
    <subcellularLocation>
        <location evidence="1">Membrane</location>
        <topology evidence="1">Multi-pass membrane protein</topology>
    </subcellularLocation>
</comment>
<dbReference type="Pfam" id="PF09685">
    <property type="entry name" value="MamF_MmsF"/>
    <property type="match status" value="1"/>
</dbReference>
<evidence type="ECO:0000256" key="5">
    <source>
        <dbReference type="SAM" id="Phobius"/>
    </source>
</evidence>
<reference evidence="6 7" key="1">
    <citation type="submission" date="2020-12" db="EMBL/GenBank/DDBJ databases">
        <title>Aureibaculum luteum sp. nov. and Aureibaculum flavum sp. nov., novel members of the family Flavobacteriaceae isolated from Antarctic intertidal sediments.</title>
        <authorList>
            <person name="He X."/>
            <person name="Zhang X."/>
        </authorList>
    </citation>
    <scope>NUCLEOTIDE SEQUENCE [LARGE SCALE GENOMIC DNA]</scope>
    <source>
        <strain evidence="6 7">A20</strain>
    </source>
</reference>
<gene>
    <name evidence="6" type="ORF">JBL43_01295</name>
</gene>
<sequence>MDQNTIDEGKTMGIIAYIFGLGTLIAWFMNKDKNNAFAAYHIRQGVKLFILTFVIYIVVNILIRTTHIWSLSYLQYIPLIFIVLGVMNANNGKTEPLPVIGTIGDK</sequence>
<dbReference type="Proteomes" id="UP000623301">
    <property type="component" value="Unassembled WGS sequence"/>
</dbReference>